<organism evidence="1 2">
    <name type="scientific">Caerostris extrusa</name>
    <name type="common">Bark spider</name>
    <name type="synonym">Caerostris bankana</name>
    <dbReference type="NCBI Taxonomy" id="172846"/>
    <lineage>
        <taxon>Eukaryota</taxon>
        <taxon>Metazoa</taxon>
        <taxon>Ecdysozoa</taxon>
        <taxon>Arthropoda</taxon>
        <taxon>Chelicerata</taxon>
        <taxon>Arachnida</taxon>
        <taxon>Araneae</taxon>
        <taxon>Araneomorphae</taxon>
        <taxon>Entelegynae</taxon>
        <taxon>Araneoidea</taxon>
        <taxon>Araneidae</taxon>
        <taxon>Caerostris</taxon>
    </lineage>
</organism>
<dbReference type="AlphaFoldDB" id="A0AAV4VHA3"/>
<keyword evidence="2" id="KW-1185">Reference proteome</keyword>
<dbReference type="Proteomes" id="UP001054945">
    <property type="component" value="Unassembled WGS sequence"/>
</dbReference>
<gene>
    <name evidence="1" type="ORF">CEXT_701021</name>
</gene>
<evidence type="ECO:0000313" key="1">
    <source>
        <dbReference type="EMBL" id="GIY69335.1"/>
    </source>
</evidence>
<comment type="caution">
    <text evidence="1">The sequence shown here is derived from an EMBL/GenBank/DDBJ whole genome shotgun (WGS) entry which is preliminary data.</text>
</comment>
<sequence length="209" mass="23782">MVARLRQFSRGGRPHSCSALLLLVEETAPIMILDTLCWTESILEDWGLGFQIGAAYSSRGSNDGAECVFYSFSIKSPIIAVHFSNLPPTSIDSIYVPLKSPQMASLLIYPLYSPFTKSSILYGNYNAHPYPRTGAIWLKRKTVKERFSMSPHSKHLMNRAQSLAAEKKSKTFNQTTWTTELSARNMLRMHRFWDTAEPRFKRNALLFLP</sequence>
<name>A0AAV4VHA3_CAEEX</name>
<dbReference type="EMBL" id="BPLR01014522">
    <property type="protein sequence ID" value="GIY69335.1"/>
    <property type="molecule type" value="Genomic_DNA"/>
</dbReference>
<reference evidence="1 2" key="1">
    <citation type="submission" date="2021-06" db="EMBL/GenBank/DDBJ databases">
        <title>Caerostris extrusa draft genome.</title>
        <authorList>
            <person name="Kono N."/>
            <person name="Arakawa K."/>
        </authorList>
    </citation>
    <scope>NUCLEOTIDE SEQUENCE [LARGE SCALE GENOMIC DNA]</scope>
</reference>
<accession>A0AAV4VHA3</accession>
<evidence type="ECO:0000313" key="2">
    <source>
        <dbReference type="Proteomes" id="UP001054945"/>
    </source>
</evidence>
<proteinExistence type="predicted"/>
<protein>
    <submittedName>
        <fullName evidence="1">Uncharacterized protein</fullName>
    </submittedName>
</protein>